<dbReference type="GO" id="GO:0007015">
    <property type="term" value="P:actin filament organization"/>
    <property type="evidence" value="ECO:0007669"/>
    <property type="project" value="InterPro"/>
</dbReference>
<dbReference type="AlphaFoldDB" id="A0A438BY30"/>
<dbReference type="InterPro" id="IPR032015">
    <property type="entry name" value="SCAB-Ig"/>
</dbReference>
<evidence type="ECO:0000313" key="4">
    <source>
        <dbReference type="EMBL" id="RVW15883.1"/>
    </source>
</evidence>
<dbReference type="GO" id="GO:0010119">
    <property type="term" value="P:regulation of stomatal movement"/>
    <property type="evidence" value="ECO:0007669"/>
    <property type="project" value="InterPro"/>
</dbReference>
<dbReference type="Pfam" id="PF16709">
    <property type="entry name" value="SCAB-Ig"/>
    <property type="match status" value="1"/>
</dbReference>
<accession>A0A438BY30</accession>
<feature type="coiled-coil region" evidence="1">
    <location>
        <begin position="52"/>
        <end position="79"/>
    </location>
</feature>
<feature type="domain" description="Stomatal closure-related actin-binding protein coiled-coil" evidence="3">
    <location>
        <begin position="106"/>
        <end position="161"/>
    </location>
</feature>
<evidence type="ECO:0000256" key="1">
    <source>
        <dbReference type="SAM" id="Coils"/>
    </source>
</evidence>
<evidence type="ECO:0000313" key="5">
    <source>
        <dbReference type="Proteomes" id="UP000288805"/>
    </source>
</evidence>
<dbReference type="EMBL" id="QGNW01002594">
    <property type="protein sequence ID" value="RVW15883.1"/>
    <property type="molecule type" value="Genomic_DNA"/>
</dbReference>
<dbReference type="InterPro" id="IPR032009">
    <property type="entry name" value="SCAB_CC"/>
</dbReference>
<evidence type="ECO:0000259" key="3">
    <source>
        <dbReference type="Pfam" id="PF16712"/>
    </source>
</evidence>
<protein>
    <submittedName>
        <fullName evidence="4">Stomatal closure-related actin-binding protein 1</fullName>
    </submittedName>
</protein>
<reference evidence="4 5" key="1">
    <citation type="journal article" date="2018" name="PLoS Genet.">
        <title>Population sequencing reveals clonal diversity and ancestral inbreeding in the grapevine cultivar Chardonnay.</title>
        <authorList>
            <person name="Roach M.J."/>
            <person name="Johnson D.L."/>
            <person name="Bohlmann J."/>
            <person name="van Vuuren H.J."/>
            <person name="Jones S.J."/>
            <person name="Pretorius I.S."/>
            <person name="Schmidt S.A."/>
            <person name="Borneman A.R."/>
        </authorList>
    </citation>
    <scope>NUCLEOTIDE SEQUENCE [LARGE SCALE GENOMIC DNA]</scope>
    <source>
        <strain evidence="5">cv. Chardonnay</strain>
        <tissue evidence="4">Leaf</tissue>
    </source>
</reference>
<dbReference type="InterPro" id="IPR039640">
    <property type="entry name" value="SCAB"/>
</dbReference>
<dbReference type="Gene3D" id="2.60.40.2700">
    <property type="match status" value="1"/>
</dbReference>
<organism evidence="4 5">
    <name type="scientific">Vitis vinifera</name>
    <name type="common">Grape</name>
    <dbReference type="NCBI Taxonomy" id="29760"/>
    <lineage>
        <taxon>Eukaryota</taxon>
        <taxon>Viridiplantae</taxon>
        <taxon>Streptophyta</taxon>
        <taxon>Embryophyta</taxon>
        <taxon>Tracheophyta</taxon>
        <taxon>Spermatophyta</taxon>
        <taxon>Magnoliopsida</taxon>
        <taxon>eudicotyledons</taxon>
        <taxon>Gunneridae</taxon>
        <taxon>Pentapetalae</taxon>
        <taxon>rosids</taxon>
        <taxon>Vitales</taxon>
        <taxon>Vitaceae</taxon>
        <taxon>Viteae</taxon>
        <taxon>Vitis</taxon>
    </lineage>
</organism>
<comment type="caution">
    <text evidence="4">The sequence shown here is derived from an EMBL/GenBank/DDBJ whole genome shotgun (WGS) entry which is preliminary data.</text>
</comment>
<dbReference type="Proteomes" id="UP000288805">
    <property type="component" value="Unassembled WGS sequence"/>
</dbReference>
<dbReference type="Pfam" id="PF16712">
    <property type="entry name" value="SCAB_CC"/>
    <property type="match status" value="2"/>
</dbReference>
<dbReference type="PANTHER" id="PTHR31172:SF7">
    <property type="entry name" value="STOMATAL CLOSURE-RELATED ACTIN-BINDING PROTEIN 3"/>
    <property type="match status" value="1"/>
</dbReference>
<sequence length="276" mass="31140">MRGNDSISDDGAMVVLLFYGWSLAMKAASCCEASEDAKKLVSQERSFACAEIESARAVVQRFGEALEEQEKNSQASEKQPLCPKCIDADLKYSEMHLITGSMVMHNKYEDVEGLMDEVQEARKIRIRHQPSKVMDMEHELRALRIQIREKSIFSVKLQKELAISKRAEENPSRLYELNGSETLGSYLRIQPCSDKAPELLKCSIQWYRVSSESSKNEPISVQVRDWLKIMNRAIGANKSIYAPEPFDVGRILQADIVSNGQKATVMTTGPVEPGWF</sequence>
<keyword evidence="1" id="KW-0175">Coiled coil</keyword>
<feature type="domain" description="Stomatal closure-related actin-binding protein coiled-coil" evidence="3">
    <location>
        <begin position="27"/>
        <end position="80"/>
    </location>
</feature>
<gene>
    <name evidence="4" type="primary">SCAB1_1</name>
    <name evidence="4" type="ORF">CK203_073037</name>
</gene>
<name>A0A438BY30_VITVI</name>
<dbReference type="GO" id="GO:0003779">
    <property type="term" value="F:actin binding"/>
    <property type="evidence" value="ECO:0007669"/>
    <property type="project" value="InterPro"/>
</dbReference>
<proteinExistence type="predicted"/>
<evidence type="ECO:0000259" key="2">
    <source>
        <dbReference type="Pfam" id="PF16709"/>
    </source>
</evidence>
<feature type="domain" description="Stomatal closure-related actin-binding protein Ig" evidence="2">
    <location>
        <begin position="175"/>
        <end position="273"/>
    </location>
</feature>
<dbReference type="PANTHER" id="PTHR31172">
    <property type="entry name" value="STOMATAL CLOSURE-RELATED ACTIN-BINDING PROTEIN 1"/>
    <property type="match status" value="1"/>
</dbReference>